<dbReference type="PROSITE" id="PS50850">
    <property type="entry name" value="MFS"/>
    <property type="match status" value="1"/>
</dbReference>
<organism evidence="10 11">
    <name type="scientific">Aliikangiella coralliicola</name>
    <dbReference type="NCBI Taxonomy" id="2592383"/>
    <lineage>
        <taxon>Bacteria</taxon>
        <taxon>Pseudomonadati</taxon>
        <taxon>Pseudomonadota</taxon>
        <taxon>Gammaproteobacteria</taxon>
        <taxon>Oceanospirillales</taxon>
        <taxon>Pleioneaceae</taxon>
        <taxon>Aliikangiella</taxon>
    </lineage>
</organism>
<comment type="similarity">
    <text evidence="2 8">Belongs to the major facilitator superfamily. Bcr/CmlA family.</text>
</comment>
<sequence>MQVTTRVIICMGAIFSLAPFAIDMYLPALPAMATALSTDINHVEASVAIFLLGYAVSQIFLGPLSDSIGRRPVLLAGLVLFSVSSYLCGIAETPTTLYFYRFLQALGGGSSVVVFALINDRFEEKQSAVIISYIMSVVVIAPLIAPIIGGEILIRYGWEWIFYGLAGYATLVLIAAKLIVREKSKKKHASDHTNNTSKQSLTASIGSLFRSYLPIIRHGYVMSHVLSGSFAFVAGSPFVYIEYFGVQENHYGYLVALNAVAMIGVNLVNAKVLQSIPPTKKVVVGSFAIGLVSLCLILVNQLSLGLWSLVGIIVTYVGLLGLIAANAIAGAMAKFKQDGGTVSALYGVFQFGLGAVSSALVSGFHSVDATVMTSVMACCGLLALCSGFWLYRMTRTQSDNKAEKLSLN</sequence>
<evidence type="ECO:0000256" key="1">
    <source>
        <dbReference type="ARBA" id="ARBA00004651"/>
    </source>
</evidence>
<protein>
    <recommendedName>
        <fullName evidence="8">Bcr/CflA family efflux transporter</fullName>
    </recommendedName>
</protein>
<comment type="subcellular location">
    <subcellularLocation>
        <location evidence="8">Cell inner membrane</location>
        <topology evidence="8">Multi-pass membrane protein</topology>
    </subcellularLocation>
    <subcellularLocation>
        <location evidence="1">Cell membrane</location>
        <topology evidence="1">Multi-pass membrane protein</topology>
    </subcellularLocation>
</comment>
<dbReference type="GO" id="GO:1990961">
    <property type="term" value="P:xenobiotic detoxification by transmembrane export across the plasma membrane"/>
    <property type="evidence" value="ECO:0007669"/>
    <property type="project" value="InterPro"/>
</dbReference>
<feature type="domain" description="Major facilitator superfamily (MFS) profile" evidence="9">
    <location>
        <begin position="7"/>
        <end position="395"/>
    </location>
</feature>
<keyword evidence="11" id="KW-1185">Reference proteome</keyword>
<feature type="transmembrane region" description="Helical" evidence="8">
    <location>
        <begin position="344"/>
        <end position="365"/>
    </location>
</feature>
<feature type="transmembrane region" description="Helical" evidence="8">
    <location>
        <begin position="306"/>
        <end position="332"/>
    </location>
</feature>
<feature type="transmembrane region" description="Helical" evidence="8">
    <location>
        <begin position="251"/>
        <end position="270"/>
    </location>
</feature>
<dbReference type="PROSITE" id="PS00216">
    <property type="entry name" value="SUGAR_TRANSPORT_1"/>
    <property type="match status" value="1"/>
</dbReference>
<dbReference type="InterPro" id="IPR011701">
    <property type="entry name" value="MFS"/>
</dbReference>
<keyword evidence="4" id="KW-1003">Cell membrane</keyword>
<evidence type="ECO:0000256" key="5">
    <source>
        <dbReference type="ARBA" id="ARBA00022692"/>
    </source>
</evidence>
<evidence type="ECO:0000313" key="10">
    <source>
        <dbReference type="EMBL" id="TQV88479.1"/>
    </source>
</evidence>
<dbReference type="GO" id="GO:0015385">
    <property type="term" value="F:sodium:proton antiporter activity"/>
    <property type="evidence" value="ECO:0007669"/>
    <property type="project" value="TreeGrafter"/>
</dbReference>
<dbReference type="OrthoDB" id="9814303at2"/>
<keyword evidence="8" id="KW-0997">Cell inner membrane</keyword>
<dbReference type="Proteomes" id="UP000315439">
    <property type="component" value="Unassembled WGS sequence"/>
</dbReference>
<keyword evidence="3 8" id="KW-0813">Transport</keyword>
<reference evidence="10 11" key="1">
    <citation type="submission" date="2019-07" db="EMBL/GenBank/DDBJ databases">
        <title>Draft genome for Aliikangiella sp. M105.</title>
        <authorList>
            <person name="Wang G."/>
        </authorList>
    </citation>
    <scope>NUCLEOTIDE SEQUENCE [LARGE SCALE GENOMIC DNA]</scope>
    <source>
        <strain evidence="10 11">M105</strain>
    </source>
</reference>
<keyword evidence="5 8" id="KW-0812">Transmembrane</keyword>
<evidence type="ECO:0000256" key="6">
    <source>
        <dbReference type="ARBA" id="ARBA00022989"/>
    </source>
</evidence>
<proteinExistence type="inferred from homology"/>
<evidence type="ECO:0000256" key="4">
    <source>
        <dbReference type="ARBA" id="ARBA00022475"/>
    </source>
</evidence>
<dbReference type="EMBL" id="VIKS01000004">
    <property type="protein sequence ID" value="TQV88479.1"/>
    <property type="molecule type" value="Genomic_DNA"/>
</dbReference>
<dbReference type="InterPro" id="IPR020846">
    <property type="entry name" value="MFS_dom"/>
</dbReference>
<dbReference type="GO" id="GO:0005886">
    <property type="term" value="C:plasma membrane"/>
    <property type="evidence" value="ECO:0007669"/>
    <property type="project" value="UniProtKB-SubCell"/>
</dbReference>
<dbReference type="PANTHER" id="PTHR23502:SF132">
    <property type="entry name" value="POLYAMINE TRANSPORTER 2-RELATED"/>
    <property type="match status" value="1"/>
</dbReference>
<feature type="transmembrane region" description="Helical" evidence="8">
    <location>
        <begin position="219"/>
        <end position="239"/>
    </location>
</feature>
<dbReference type="SUPFAM" id="SSF103473">
    <property type="entry name" value="MFS general substrate transporter"/>
    <property type="match status" value="1"/>
</dbReference>
<feature type="transmembrane region" description="Helical" evidence="8">
    <location>
        <begin position="160"/>
        <end position="180"/>
    </location>
</feature>
<dbReference type="Pfam" id="PF07690">
    <property type="entry name" value="MFS_1"/>
    <property type="match status" value="1"/>
</dbReference>
<name>A0A545UG75_9GAMM</name>
<evidence type="ECO:0000256" key="3">
    <source>
        <dbReference type="ARBA" id="ARBA00022448"/>
    </source>
</evidence>
<dbReference type="NCBIfam" id="TIGR00710">
    <property type="entry name" value="efflux_Bcr_CflA"/>
    <property type="match status" value="1"/>
</dbReference>
<evidence type="ECO:0000256" key="7">
    <source>
        <dbReference type="ARBA" id="ARBA00023136"/>
    </source>
</evidence>
<feature type="transmembrane region" description="Helical" evidence="8">
    <location>
        <begin position="282"/>
        <end position="300"/>
    </location>
</feature>
<feature type="transmembrane region" description="Helical" evidence="8">
    <location>
        <begin position="40"/>
        <end position="61"/>
    </location>
</feature>
<dbReference type="InterPro" id="IPR005829">
    <property type="entry name" value="Sugar_transporter_CS"/>
</dbReference>
<dbReference type="RefSeq" id="WP_142892987.1">
    <property type="nucleotide sequence ID" value="NZ_ML660162.1"/>
</dbReference>
<dbReference type="InterPro" id="IPR036259">
    <property type="entry name" value="MFS_trans_sf"/>
</dbReference>
<accession>A0A545UG75</accession>
<keyword evidence="6 8" id="KW-1133">Transmembrane helix</keyword>
<dbReference type="Gene3D" id="1.20.1720.10">
    <property type="entry name" value="Multidrug resistance protein D"/>
    <property type="match status" value="1"/>
</dbReference>
<dbReference type="PANTHER" id="PTHR23502">
    <property type="entry name" value="MAJOR FACILITATOR SUPERFAMILY"/>
    <property type="match status" value="1"/>
</dbReference>
<feature type="transmembrane region" description="Helical" evidence="8">
    <location>
        <begin position="98"/>
        <end position="118"/>
    </location>
</feature>
<feature type="transmembrane region" description="Helical" evidence="8">
    <location>
        <begin position="7"/>
        <end position="28"/>
    </location>
</feature>
<feature type="transmembrane region" description="Helical" evidence="8">
    <location>
        <begin position="73"/>
        <end position="92"/>
    </location>
</feature>
<dbReference type="AlphaFoldDB" id="A0A545UG75"/>
<evidence type="ECO:0000256" key="8">
    <source>
        <dbReference type="RuleBase" id="RU365088"/>
    </source>
</evidence>
<keyword evidence="7 8" id="KW-0472">Membrane</keyword>
<gene>
    <name evidence="10" type="ORF">FLL46_08115</name>
</gene>
<dbReference type="InterPro" id="IPR004812">
    <property type="entry name" value="Efflux_drug-R_Bcr/CmlA"/>
</dbReference>
<evidence type="ECO:0000259" key="9">
    <source>
        <dbReference type="PROSITE" id="PS50850"/>
    </source>
</evidence>
<evidence type="ECO:0000313" key="11">
    <source>
        <dbReference type="Proteomes" id="UP000315439"/>
    </source>
</evidence>
<feature type="transmembrane region" description="Helical" evidence="8">
    <location>
        <begin position="130"/>
        <end position="154"/>
    </location>
</feature>
<comment type="caution">
    <text evidence="10">The sequence shown here is derived from an EMBL/GenBank/DDBJ whole genome shotgun (WGS) entry which is preliminary data.</text>
</comment>
<feature type="transmembrane region" description="Helical" evidence="8">
    <location>
        <begin position="371"/>
        <end position="391"/>
    </location>
</feature>
<dbReference type="GO" id="GO:0042910">
    <property type="term" value="F:xenobiotic transmembrane transporter activity"/>
    <property type="evidence" value="ECO:0007669"/>
    <property type="project" value="InterPro"/>
</dbReference>
<evidence type="ECO:0000256" key="2">
    <source>
        <dbReference type="ARBA" id="ARBA00006236"/>
    </source>
</evidence>
<dbReference type="CDD" id="cd17320">
    <property type="entry name" value="MFS_MdfA_MDR_like"/>
    <property type="match status" value="1"/>
</dbReference>